<evidence type="ECO:0000313" key="2">
    <source>
        <dbReference type="Proteomes" id="UP000001072"/>
    </source>
</evidence>
<dbReference type="GeneID" id="18929424"/>
<dbReference type="OrthoDB" id="10332225at2759"/>
<dbReference type="EMBL" id="GL883093">
    <property type="protein sequence ID" value="EGG10870.1"/>
    <property type="molecule type" value="Genomic_DNA"/>
</dbReference>
<dbReference type="Proteomes" id="UP000001072">
    <property type="component" value="Unassembled WGS sequence"/>
</dbReference>
<protein>
    <submittedName>
        <fullName evidence="1">Uncharacterized protein</fullName>
    </submittedName>
</protein>
<dbReference type="InParanoid" id="F4R8U8"/>
<name>F4R8U8_MELLP</name>
<gene>
    <name evidence="1" type="ORF">MELLADRAFT_59804</name>
</gene>
<organism evidence="2">
    <name type="scientific">Melampsora larici-populina (strain 98AG31 / pathotype 3-4-7)</name>
    <name type="common">Poplar leaf rust fungus</name>
    <dbReference type="NCBI Taxonomy" id="747676"/>
    <lineage>
        <taxon>Eukaryota</taxon>
        <taxon>Fungi</taxon>
        <taxon>Dikarya</taxon>
        <taxon>Basidiomycota</taxon>
        <taxon>Pucciniomycotina</taxon>
        <taxon>Pucciniomycetes</taxon>
        <taxon>Pucciniales</taxon>
        <taxon>Melampsoraceae</taxon>
        <taxon>Melampsora</taxon>
    </lineage>
</organism>
<evidence type="ECO:0000313" key="1">
    <source>
        <dbReference type="EMBL" id="EGG10870.1"/>
    </source>
</evidence>
<dbReference type="RefSeq" id="XP_007405472.1">
    <property type="nucleotide sequence ID" value="XM_007405410.1"/>
</dbReference>
<dbReference type="AlphaFoldDB" id="F4R8U8"/>
<dbReference type="KEGG" id="mlr:MELLADRAFT_59804"/>
<keyword evidence="2" id="KW-1185">Reference proteome</keyword>
<dbReference type="HOGENOM" id="CLU_097248_1_0_1"/>
<dbReference type="VEuPathDB" id="FungiDB:MELLADRAFT_59804"/>
<accession>F4R8U8</accession>
<reference evidence="2" key="1">
    <citation type="journal article" date="2011" name="Proc. Natl. Acad. Sci. U.S.A.">
        <title>Obligate biotrophy features unraveled by the genomic analysis of rust fungi.</title>
        <authorList>
            <person name="Duplessis S."/>
            <person name="Cuomo C.A."/>
            <person name="Lin Y.-C."/>
            <person name="Aerts A."/>
            <person name="Tisserant E."/>
            <person name="Veneault-Fourrey C."/>
            <person name="Joly D.L."/>
            <person name="Hacquard S."/>
            <person name="Amselem J."/>
            <person name="Cantarel B.L."/>
            <person name="Chiu R."/>
            <person name="Coutinho P.M."/>
            <person name="Feau N."/>
            <person name="Field M."/>
            <person name="Frey P."/>
            <person name="Gelhaye E."/>
            <person name="Goldberg J."/>
            <person name="Grabherr M.G."/>
            <person name="Kodira C.D."/>
            <person name="Kohler A."/>
            <person name="Kuees U."/>
            <person name="Lindquist E.A."/>
            <person name="Lucas S.M."/>
            <person name="Mago R."/>
            <person name="Mauceli E."/>
            <person name="Morin E."/>
            <person name="Murat C."/>
            <person name="Pangilinan J.L."/>
            <person name="Park R."/>
            <person name="Pearson M."/>
            <person name="Quesneville H."/>
            <person name="Rouhier N."/>
            <person name="Sakthikumar S."/>
            <person name="Salamov A.A."/>
            <person name="Schmutz J."/>
            <person name="Selles B."/>
            <person name="Shapiro H."/>
            <person name="Tanguay P."/>
            <person name="Tuskan G.A."/>
            <person name="Henrissat B."/>
            <person name="Van de Peer Y."/>
            <person name="Rouze P."/>
            <person name="Ellis J.G."/>
            <person name="Dodds P.N."/>
            <person name="Schein J.E."/>
            <person name="Zhong S."/>
            <person name="Hamelin R.C."/>
            <person name="Grigoriev I.V."/>
            <person name="Szabo L.J."/>
            <person name="Martin F."/>
        </authorList>
    </citation>
    <scope>NUCLEOTIDE SEQUENCE [LARGE SCALE GENOMIC DNA]</scope>
    <source>
        <strain evidence="2">98AG31 / pathotype 3-4-7</strain>
    </source>
</reference>
<sequence>MLPPFSANPYARHNQAMLPELRELVNDQPHVPIIGPGDEGPIQRVRQWERVKRYLHNGFFHNTGHALDEFVEQFGYLNAAELGTIIDAIYTLEDEVHDVISHMSECLNLIAYCEMVLRSRDPEVTCHHDLIKRQLEISKMQYERYQLAWQHFHQEESKLWAIWSEETHRARAFPDAQPGAASNSTPPVSDQL</sequence>
<proteinExistence type="predicted"/>